<dbReference type="Pfam" id="PF00656">
    <property type="entry name" value="Peptidase_C14"/>
    <property type="match status" value="1"/>
</dbReference>
<gene>
    <name evidence="4" type="ORF">SLS60_006143</name>
</gene>
<dbReference type="Gene3D" id="3.40.50.1460">
    <property type="match status" value="1"/>
</dbReference>
<evidence type="ECO:0000256" key="1">
    <source>
        <dbReference type="SAM" id="Coils"/>
    </source>
</evidence>
<protein>
    <recommendedName>
        <fullName evidence="3">Peptidase C14 caspase domain-containing protein</fullName>
    </recommendedName>
</protein>
<comment type="caution">
    <text evidence="4">The sequence shown here is derived from an EMBL/GenBank/DDBJ whole genome shotgun (WGS) entry which is preliminary data.</text>
</comment>
<feature type="domain" description="Peptidase C14 caspase" evidence="3">
    <location>
        <begin position="116"/>
        <end position="252"/>
    </location>
</feature>
<name>A0ABR3RED3_9PLEO</name>
<keyword evidence="1" id="KW-0175">Coiled coil</keyword>
<evidence type="ECO:0000313" key="5">
    <source>
        <dbReference type="Proteomes" id="UP001521785"/>
    </source>
</evidence>
<sequence length="505" mass="57645">MALFSPAPQGAVDAMESVIAPRVAASLDLRDKVFHLKTQIESVEDAPRHTPEASGEANLITENDAEPQDVAQRKRAAEMQMWWDEAIVRNMDLPDGYAKVAVLLVKWEDELDELKTRAEAEELDAVFRERFHFITETVELNVATKPQQQMRTYMSAFIQKHDGPHNLLIVYYTGHGVYREDHKHLELTASLNSMVRRGFSQEARCNWNKIQEILQDDDVESDVLTVLDTCYSSNLAKGGKEETRTFELLSACAIDSTTAAPGDNSFTRALIDTLKRLHGQYGEKGFTTFHLNQGIALDKRRHDTPSQLWFLKQHHGRHIHLAPLKPQPIRELKARRLHPLPRGYLTLRFALRDESLTQEQIEFLTLQLSKAFNNKLLVGLSRIDWLGIKPARTTYFGRAALAMFAIAQWKRVVEKSRQGKRPLDEVWLPVNSTIDEPRTVTPRKRSRDSFTSSPGPERTRDYRLAPQPPSPPVSNSSKFSTQHQEPNVHLQNEYTSISLEMERLG</sequence>
<dbReference type="EMBL" id="JAKJXO020000007">
    <property type="protein sequence ID" value="KAL1602722.1"/>
    <property type="molecule type" value="Genomic_DNA"/>
</dbReference>
<proteinExistence type="predicted"/>
<feature type="region of interest" description="Disordered" evidence="2">
    <location>
        <begin position="43"/>
        <end position="68"/>
    </location>
</feature>
<reference evidence="4 5" key="1">
    <citation type="submission" date="2024-02" db="EMBL/GenBank/DDBJ databases">
        <title>De novo assembly and annotation of 12 fungi associated with fruit tree decline syndrome in Ontario, Canada.</title>
        <authorList>
            <person name="Sulman M."/>
            <person name="Ellouze W."/>
            <person name="Ilyukhin E."/>
        </authorList>
    </citation>
    <scope>NUCLEOTIDE SEQUENCE [LARGE SCALE GENOMIC DNA]</scope>
    <source>
        <strain evidence="4 5">M42-189</strain>
    </source>
</reference>
<dbReference type="InterPro" id="IPR011600">
    <property type="entry name" value="Pept_C14_caspase"/>
</dbReference>
<feature type="region of interest" description="Disordered" evidence="2">
    <location>
        <begin position="437"/>
        <end position="505"/>
    </location>
</feature>
<feature type="compositionally biased region" description="Polar residues" evidence="2">
    <location>
        <begin position="481"/>
        <end position="498"/>
    </location>
</feature>
<evidence type="ECO:0000313" key="4">
    <source>
        <dbReference type="EMBL" id="KAL1602722.1"/>
    </source>
</evidence>
<evidence type="ECO:0000256" key="2">
    <source>
        <dbReference type="SAM" id="MobiDB-lite"/>
    </source>
</evidence>
<organism evidence="4 5">
    <name type="scientific">Paraconiothyrium brasiliense</name>
    <dbReference type="NCBI Taxonomy" id="300254"/>
    <lineage>
        <taxon>Eukaryota</taxon>
        <taxon>Fungi</taxon>
        <taxon>Dikarya</taxon>
        <taxon>Ascomycota</taxon>
        <taxon>Pezizomycotina</taxon>
        <taxon>Dothideomycetes</taxon>
        <taxon>Pleosporomycetidae</taxon>
        <taxon>Pleosporales</taxon>
        <taxon>Massarineae</taxon>
        <taxon>Didymosphaeriaceae</taxon>
        <taxon>Paraconiothyrium</taxon>
    </lineage>
</organism>
<dbReference type="Proteomes" id="UP001521785">
    <property type="component" value="Unassembled WGS sequence"/>
</dbReference>
<feature type="coiled-coil region" evidence="1">
    <location>
        <begin position="97"/>
        <end position="124"/>
    </location>
</feature>
<evidence type="ECO:0000259" key="3">
    <source>
        <dbReference type="Pfam" id="PF00656"/>
    </source>
</evidence>
<keyword evidence="5" id="KW-1185">Reference proteome</keyword>
<accession>A0ABR3RED3</accession>